<proteinExistence type="predicted"/>
<dbReference type="EMBL" id="JBBNAG010000003">
    <property type="protein sequence ID" value="KAK9148423.1"/>
    <property type="molecule type" value="Genomic_DNA"/>
</dbReference>
<accession>A0AAP0K997</accession>
<protein>
    <submittedName>
        <fullName evidence="1">Uncharacterized protein</fullName>
    </submittedName>
</protein>
<gene>
    <name evidence="1" type="ORF">Scep_007180</name>
</gene>
<evidence type="ECO:0000313" key="1">
    <source>
        <dbReference type="EMBL" id="KAK9148423.1"/>
    </source>
</evidence>
<comment type="caution">
    <text evidence="1">The sequence shown here is derived from an EMBL/GenBank/DDBJ whole genome shotgun (WGS) entry which is preliminary data.</text>
</comment>
<reference evidence="1 2" key="1">
    <citation type="submission" date="2024-01" db="EMBL/GenBank/DDBJ databases">
        <title>Genome assemblies of Stephania.</title>
        <authorList>
            <person name="Yang L."/>
        </authorList>
    </citation>
    <scope>NUCLEOTIDE SEQUENCE [LARGE SCALE GENOMIC DNA]</scope>
    <source>
        <strain evidence="1">JXDWG</strain>
        <tissue evidence="1">Leaf</tissue>
    </source>
</reference>
<dbReference type="Proteomes" id="UP001419268">
    <property type="component" value="Unassembled WGS sequence"/>
</dbReference>
<name>A0AAP0K997_9MAGN</name>
<keyword evidence="2" id="KW-1185">Reference proteome</keyword>
<dbReference type="AlphaFoldDB" id="A0AAP0K997"/>
<evidence type="ECO:0000313" key="2">
    <source>
        <dbReference type="Proteomes" id="UP001419268"/>
    </source>
</evidence>
<organism evidence="1 2">
    <name type="scientific">Stephania cephalantha</name>
    <dbReference type="NCBI Taxonomy" id="152367"/>
    <lineage>
        <taxon>Eukaryota</taxon>
        <taxon>Viridiplantae</taxon>
        <taxon>Streptophyta</taxon>
        <taxon>Embryophyta</taxon>
        <taxon>Tracheophyta</taxon>
        <taxon>Spermatophyta</taxon>
        <taxon>Magnoliopsida</taxon>
        <taxon>Ranunculales</taxon>
        <taxon>Menispermaceae</taxon>
        <taxon>Menispermoideae</taxon>
        <taxon>Cissampelideae</taxon>
        <taxon>Stephania</taxon>
    </lineage>
</organism>
<sequence>MSSKESLYIYIYIFFCSFSPLCEQCRRQASSESRHCATPFIVPLSLVNHRSSDHPLLKPLPLTGVESSSSR</sequence>